<dbReference type="Proteomes" id="UP000280834">
    <property type="component" value="Unassembled WGS sequence"/>
</dbReference>
<keyword evidence="3" id="KW-1185">Reference proteome</keyword>
<evidence type="ECO:0000313" key="4">
    <source>
        <dbReference type="WBParaSite" id="BTMF_0001514601-mRNA-1"/>
    </source>
</evidence>
<reference evidence="2 3" key="2">
    <citation type="submission" date="2018-11" db="EMBL/GenBank/DDBJ databases">
        <authorList>
            <consortium name="Pathogen Informatics"/>
        </authorList>
    </citation>
    <scope>NUCLEOTIDE SEQUENCE [LARGE SCALE GENOMIC DNA]</scope>
</reference>
<protein>
    <submittedName>
        <fullName evidence="4">Integrase catalytic domain-containing protein</fullName>
    </submittedName>
</protein>
<evidence type="ECO:0000313" key="2">
    <source>
        <dbReference type="EMBL" id="VDO44901.1"/>
    </source>
</evidence>
<dbReference type="GO" id="GO:0015074">
    <property type="term" value="P:DNA integration"/>
    <property type="evidence" value="ECO:0007669"/>
    <property type="project" value="InterPro"/>
</dbReference>
<dbReference type="GO" id="GO:0003676">
    <property type="term" value="F:nucleic acid binding"/>
    <property type="evidence" value="ECO:0007669"/>
    <property type="project" value="InterPro"/>
</dbReference>
<dbReference type="STRING" id="42155.A0A0R3R556"/>
<dbReference type="InterPro" id="IPR012337">
    <property type="entry name" value="RNaseH-like_sf"/>
</dbReference>
<evidence type="ECO:0000313" key="3">
    <source>
        <dbReference type="Proteomes" id="UP000280834"/>
    </source>
</evidence>
<dbReference type="Gene3D" id="3.30.420.10">
    <property type="entry name" value="Ribonuclease H-like superfamily/Ribonuclease H"/>
    <property type="match status" value="1"/>
</dbReference>
<organism evidence="4">
    <name type="scientific">Brugia timori</name>
    <dbReference type="NCBI Taxonomy" id="42155"/>
    <lineage>
        <taxon>Eukaryota</taxon>
        <taxon>Metazoa</taxon>
        <taxon>Ecdysozoa</taxon>
        <taxon>Nematoda</taxon>
        <taxon>Chromadorea</taxon>
        <taxon>Rhabditida</taxon>
        <taxon>Spirurina</taxon>
        <taxon>Spiruromorpha</taxon>
        <taxon>Filarioidea</taxon>
        <taxon>Onchocercidae</taxon>
        <taxon>Brugia</taxon>
    </lineage>
</organism>
<dbReference type="InterPro" id="IPR040676">
    <property type="entry name" value="DUF5641"/>
</dbReference>
<feature type="domain" description="Integrase catalytic" evidence="1">
    <location>
        <begin position="370"/>
        <end position="558"/>
    </location>
</feature>
<dbReference type="PROSITE" id="PS50994">
    <property type="entry name" value="INTEGRASE"/>
    <property type="match status" value="1"/>
</dbReference>
<dbReference type="EMBL" id="UZAG01019801">
    <property type="protein sequence ID" value="VDO44901.1"/>
    <property type="molecule type" value="Genomic_DNA"/>
</dbReference>
<dbReference type="SUPFAM" id="SSF53098">
    <property type="entry name" value="Ribonuclease H-like"/>
    <property type="match status" value="1"/>
</dbReference>
<evidence type="ECO:0000259" key="1">
    <source>
        <dbReference type="PROSITE" id="PS50994"/>
    </source>
</evidence>
<proteinExistence type="predicted"/>
<reference evidence="4" key="1">
    <citation type="submission" date="2017-02" db="UniProtKB">
        <authorList>
            <consortium name="WormBaseParasite"/>
        </authorList>
    </citation>
    <scope>IDENTIFICATION</scope>
</reference>
<dbReference type="Pfam" id="PF18701">
    <property type="entry name" value="DUF5641"/>
    <property type="match status" value="1"/>
</dbReference>
<sequence length="824" mass="93814">METLWWAGPHWLYLTEDQWPVTDLHISSETQLRDTEEGCELTAAGSTLRVQVSACTNIRSILPTEETNLWDRKISAKQIRRNKSRSFRIPHFTTLPQSQDFSLTIPSEITPIEDFSLAVSPNGTSQTVTDEVLTYPDVDRSCQHFNYASLVFPNTNTPLGIRIEDYGTLSRMISTFSMFLKMLRKMHGASDKKRARGVKLSRTYKTWNTMPLTYTHCLLTFVWADQKKHFSGLIESFNSINAPEYVIYEKYHIIMDQDGILRLRNYLPYFPYAEEIISPILFHPNSALLKLVVLHVHLKNCHAGTKFTLAAFKRHYFVPKCQKVVTSILRKNCALCNNLRSRPYQQPSHPSLPDFRLVPFNTPFTYTGVDIFGPFQVFNKYLSKSKKQLATPTSKLKKVWGLIFTCLSTRAVHLLSIDSLTTEDIWDAFTSFFADRGTPKHILSDNAAQFKLLALYLPKFWDTFANQAIVARDLRDANITWSFTPAKAPWYGGVYERVIQLVKEALYKSLSHNPVKRRLFSTVLKRIQCMLNERPLCPSHDDAEQWTLTPAHFLRANLGSCTLTQDATLPVEMTPTAANLARFIRQDQHYNRLVWLQWKQLYLTYLRDKVPKGFPNAYRTSEYVPRVGDIVHVLDFESKPGVYKLAKVMKLIPSHDGKIRQVEIEFPSKIISTRPVKSLAPLEIFEDHAQGRPGRWQGASKSFIPAGVHGTHQAKLLAIQMASACTLRVQKADAPSFVPSSRGTPSAPVREPMRNCHCAWGGWSGRRCPPATLDGTAVAVVERRHGPNHVNCDDYFYPSHGRKTTLIISPGLGEPRGSPLPTTW</sequence>
<dbReference type="PANTHER" id="PTHR47331">
    <property type="entry name" value="PHD-TYPE DOMAIN-CONTAINING PROTEIN"/>
    <property type="match status" value="1"/>
</dbReference>
<dbReference type="InterPro" id="IPR001584">
    <property type="entry name" value="Integrase_cat-core"/>
</dbReference>
<name>A0A0R3R556_9BILA</name>
<gene>
    <name evidence="2" type="ORF">BTMF_LOCUS13142</name>
</gene>
<dbReference type="InterPro" id="IPR036397">
    <property type="entry name" value="RNaseH_sf"/>
</dbReference>
<dbReference type="AlphaFoldDB" id="A0A0R3R556"/>
<dbReference type="WBParaSite" id="BTMF_0001514601-mRNA-1">
    <property type="protein sequence ID" value="BTMF_0001514601-mRNA-1"/>
    <property type="gene ID" value="BTMF_0001514601"/>
</dbReference>
<accession>A0A0R3R556</accession>